<protein>
    <submittedName>
        <fullName evidence="1">Uncharacterized protein</fullName>
    </submittedName>
</protein>
<proteinExistence type="predicted"/>
<organism evidence="1 2">
    <name type="scientific">Pleurodeles waltl</name>
    <name type="common">Iberian ribbed newt</name>
    <dbReference type="NCBI Taxonomy" id="8319"/>
    <lineage>
        <taxon>Eukaryota</taxon>
        <taxon>Metazoa</taxon>
        <taxon>Chordata</taxon>
        <taxon>Craniata</taxon>
        <taxon>Vertebrata</taxon>
        <taxon>Euteleostomi</taxon>
        <taxon>Amphibia</taxon>
        <taxon>Batrachia</taxon>
        <taxon>Caudata</taxon>
        <taxon>Salamandroidea</taxon>
        <taxon>Salamandridae</taxon>
        <taxon>Pleurodelinae</taxon>
        <taxon>Pleurodeles</taxon>
    </lineage>
</organism>
<sequence>MLASVYSAFNQALSNLSSCFPSPSFGIHPLPGGFTADLAVLPPAWRCYRRPGGFIACLVEFSPEVIAGLAVLPPAWRCYRRPGGFIACLVEFSPEDSSPAWRCYRRPGGVIGDLAVLSATWRCCLPGGFTPCWRAHRLPGAFHLPVPGCMNMQG</sequence>
<comment type="caution">
    <text evidence="1">The sequence shown here is derived from an EMBL/GenBank/DDBJ whole genome shotgun (WGS) entry which is preliminary data.</text>
</comment>
<name>A0AAV7KPL0_PLEWA</name>
<accession>A0AAV7KPL0</accession>
<dbReference type="EMBL" id="JANPWB010000016">
    <property type="protein sequence ID" value="KAJ1080997.1"/>
    <property type="molecule type" value="Genomic_DNA"/>
</dbReference>
<keyword evidence="2" id="KW-1185">Reference proteome</keyword>
<evidence type="ECO:0000313" key="2">
    <source>
        <dbReference type="Proteomes" id="UP001066276"/>
    </source>
</evidence>
<evidence type="ECO:0000313" key="1">
    <source>
        <dbReference type="EMBL" id="KAJ1080997.1"/>
    </source>
</evidence>
<reference evidence="1" key="1">
    <citation type="journal article" date="2022" name="bioRxiv">
        <title>Sequencing and chromosome-scale assembly of the giantPleurodeles waltlgenome.</title>
        <authorList>
            <person name="Brown T."/>
            <person name="Elewa A."/>
            <person name="Iarovenko S."/>
            <person name="Subramanian E."/>
            <person name="Araus A.J."/>
            <person name="Petzold A."/>
            <person name="Susuki M."/>
            <person name="Suzuki K.-i.T."/>
            <person name="Hayashi T."/>
            <person name="Toyoda A."/>
            <person name="Oliveira C."/>
            <person name="Osipova E."/>
            <person name="Leigh N.D."/>
            <person name="Simon A."/>
            <person name="Yun M.H."/>
        </authorList>
    </citation>
    <scope>NUCLEOTIDE SEQUENCE</scope>
    <source>
        <strain evidence="1">20211129_DDA</strain>
        <tissue evidence="1">Liver</tissue>
    </source>
</reference>
<dbReference type="Proteomes" id="UP001066276">
    <property type="component" value="Chromosome 12"/>
</dbReference>
<gene>
    <name evidence="1" type="ORF">NDU88_001184</name>
</gene>
<dbReference type="AlphaFoldDB" id="A0AAV7KPL0"/>